<organism evidence="2 3">
    <name type="scientific">Arachis hypogaea</name>
    <name type="common">Peanut</name>
    <dbReference type="NCBI Taxonomy" id="3818"/>
    <lineage>
        <taxon>Eukaryota</taxon>
        <taxon>Viridiplantae</taxon>
        <taxon>Streptophyta</taxon>
        <taxon>Embryophyta</taxon>
        <taxon>Tracheophyta</taxon>
        <taxon>Spermatophyta</taxon>
        <taxon>Magnoliopsida</taxon>
        <taxon>eudicotyledons</taxon>
        <taxon>Gunneridae</taxon>
        <taxon>Pentapetalae</taxon>
        <taxon>rosids</taxon>
        <taxon>fabids</taxon>
        <taxon>Fabales</taxon>
        <taxon>Fabaceae</taxon>
        <taxon>Papilionoideae</taxon>
        <taxon>50 kb inversion clade</taxon>
        <taxon>dalbergioids sensu lato</taxon>
        <taxon>Dalbergieae</taxon>
        <taxon>Pterocarpus clade</taxon>
        <taxon>Arachis</taxon>
    </lineage>
</organism>
<evidence type="ECO:0000313" key="2">
    <source>
        <dbReference type="EMBL" id="RYQ97071.1"/>
    </source>
</evidence>
<accession>A0A444Y539</accession>
<feature type="transmembrane region" description="Helical" evidence="1">
    <location>
        <begin position="140"/>
        <end position="164"/>
    </location>
</feature>
<keyword evidence="3" id="KW-1185">Reference proteome</keyword>
<proteinExistence type="predicted"/>
<evidence type="ECO:0000256" key="1">
    <source>
        <dbReference type="SAM" id="Phobius"/>
    </source>
</evidence>
<dbReference type="EMBL" id="SDMP01000018">
    <property type="protein sequence ID" value="RYQ97071.1"/>
    <property type="molecule type" value="Genomic_DNA"/>
</dbReference>
<comment type="caution">
    <text evidence="2">The sequence shown here is derived from an EMBL/GenBank/DDBJ whole genome shotgun (WGS) entry which is preliminary data.</text>
</comment>
<keyword evidence="1" id="KW-0472">Membrane</keyword>
<keyword evidence="1" id="KW-1133">Transmembrane helix</keyword>
<protein>
    <submittedName>
        <fullName evidence="2">Uncharacterized protein</fullName>
    </submittedName>
</protein>
<dbReference type="Proteomes" id="UP000289738">
    <property type="component" value="Chromosome B08"/>
</dbReference>
<name>A0A444Y539_ARAHY</name>
<evidence type="ECO:0000313" key="3">
    <source>
        <dbReference type="Proteomes" id="UP000289738"/>
    </source>
</evidence>
<gene>
    <name evidence="2" type="ORF">Ahy_B08g093064</name>
</gene>
<sequence>MFNSSCQAKESDHFLPSDNVTVESKFENEASLIRMGVVDLLWGILSTNVSLIPNSETQTLSSLSLSLESLSVSLESLLLHTHRRLVALLVSSPAPRGLPWAPPRRRQKQLVGSSSLVVFWFQVLAVASRRGLWTVVGSSLASSLILFWGWVLFVTESPLFCTWLTRLSNNRRRNADVVSLRTPLYSARPRLFLPRLTVLHRAAPPVLTSLSSTVPQWARPSSCSPPPAAAQLPQHRRAALSSKACSPPQLPDGLLPACHRACDPARHNARPPTWCSFYDQGSWESMEGLFYCSTNLVPLTPIRFLERVASFCRERTSLVYGSLEYK</sequence>
<dbReference type="AlphaFoldDB" id="A0A444Y539"/>
<dbReference type="STRING" id="3818.A0A444Y539"/>
<keyword evidence="1" id="KW-0812">Transmembrane</keyword>
<feature type="transmembrane region" description="Helical" evidence="1">
    <location>
        <begin position="110"/>
        <end position="128"/>
    </location>
</feature>
<reference evidence="2 3" key="1">
    <citation type="submission" date="2019-01" db="EMBL/GenBank/DDBJ databases">
        <title>Sequencing of cultivated peanut Arachis hypogaea provides insights into genome evolution and oil improvement.</title>
        <authorList>
            <person name="Chen X."/>
        </authorList>
    </citation>
    <scope>NUCLEOTIDE SEQUENCE [LARGE SCALE GENOMIC DNA]</scope>
    <source>
        <strain evidence="3">cv. Fuhuasheng</strain>
        <tissue evidence="2">Leaves</tissue>
    </source>
</reference>